<dbReference type="Gene3D" id="3.30.450.30">
    <property type="entry name" value="Dynein light chain 2a, cytoplasmic"/>
    <property type="match status" value="1"/>
</dbReference>
<dbReference type="AlphaFoldDB" id="A0A395LZN7"/>
<evidence type="ECO:0000313" key="2">
    <source>
        <dbReference type="Proteomes" id="UP000266389"/>
    </source>
</evidence>
<name>A0A395LZN7_9BACT</name>
<evidence type="ECO:0000313" key="1">
    <source>
        <dbReference type="EMBL" id="RFM23468.1"/>
    </source>
</evidence>
<reference evidence="1 2" key="1">
    <citation type="journal article" date="2011" name="ISME J.">
        <title>Community ecology of hot spring cyanobacterial mats: predominant populations and their functional potential.</title>
        <authorList>
            <person name="Klatt C.G."/>
            <person name="Wood J.M."/>
            <person name="Rusch D.B."/>
            <person name="Bateson M.M."/>
            <person name="Hamamura N."/>
            <person name="Heidelberg J.F."/>
            <person name="Grossman A.R."/>
            <person name="Bhaya D."/>
            <person name="Cohan F.M."/>
            <person name="Kuhl M."/>
            <person name="Bryant D.A."/>
            <person name="Ward D.M."/>
        </authorList>
    </citation>
    <scope>NUCLEOTIDE SEQUENCE [LARGE SCALE GENOMIC DNA]</scope>
    <source>
        <strain evidence="1">OS</strain>
    </source>
</reference>
<sequence length="292" mass="32563">MAQLSTAQLDALNSVKYNLLSSVSDESVYSSILRKLNVKELKHLQEFFWDLLITESQQAQTKFTRADILAVLEPTSKYQQRARCQEPLGYCTISMCIRINPACATNRISGILLSIRPLLRTLVSERPDLLARFSPPSATTTSSLERQKLVKEGLPKRLAEPETLSDDFRAKFARHKATLWSMIESDGLDHALIMTEQGSIVQFATTKTHDLNRITDILADEIFWVKEQGQAAAFNTLLTVTKEFENGVLAIRSLGNKLYLVGSSQTVLPGKIHSLICRLGNALQKELQNAGA</sequence>
<dbReference type="EMBL" id="PHFL01000065">
    <property type="protein sequence ID" value="RFM23468.1"/>
    <property type="molecule type" value="Genomic_DNA"/>
</dbReference>
<gene>
    <name evidence="1" type="ORF">D0433_11085</name>
</gene>
<comment type="caution">
    <text evidence="1">The sequence shown here is derived from an EMBL/GenBank/DDBJ whole genome shotgun (WGS) entry which is preliminary data.</text>
</comment>
<accession>A0A395LZN7</accession>
<proteinExistence type="predicted"/>
<organism evidence="1 2">
    <name type="scientific">Candidatus Thermochlorobacter aerophilus</name>
    <dbReference type="NCBI Taxonomy" id="1868324"/>
    <lineage>
        <taxon>Bacteria</taxon>
        <taxon>Pseudomonadati</taxon>
        <taxon>Chlorobiota</taxon>
        <taxon>Chlorobiia</taxon>
        <taxon>Chlorobiales</taxon>
        <taxon>Candidatus Thermochlorobacteriaceae</taxon>
        <taxon>Candidatus Thermochlorobacter</taxon>
    </lineage>
</organism>
<dbReference type="Proteomes" id="UP000266389">
    <property type="component" value="Unassembled WGS sequence"/>
</dbReference>
<protein>
    <submittedName>
        <fullName evidence="1">Uncharacterized protein</fullName>
    </submittedName>
</protein>